<comment type="caution">
    <text evidence="3">The sequence shown here is derived from an EMBL/GenBank/DDBJ whole genome shotgun (WGS) entry which is preliminary data.</text>
</comment>
<feature type="compositionally biased region" description="Basic and acidic residues" evidence="1">
    <location>
        <begin position="55"/>
        <end position="69"/>
    </location>
</feature>
<dbReference type="AlphaFoldDB" id="A0A5C8Z1D7"/>
<feature type="domain" description="Transcriptional regulator SutA RNAP-binding" evidence="2">
    <location>
        <begin position="24"/>
        <end position="56"/>
    </location>
</feature>
<feature type="region of interest" description="Disordered" evidence="1">
    <location>
        <begin position="48"/>
        <end position="69"/>
    </location>
</feature>
<proteinExistence type="predicted"/>
<dbReference type="Proteomes" id="UP000321764">
    <property type="component" value="Unassembled WGS sequence"/>
</dbReference>
<keyword evidence="4" id="KW-1185">Reference proteome</keyword>
<feature type="region of interest" description="Disordered" evidence="1">
    <location>
        <begin position="1"/>
        <end position="24"/>
    </location>
</feature>
<dbReference type="InterPro" id="IPR049191">
    <property type="entry name" value="SutA_RBD"/>
</dbReference>
<evidence type="ECO:0000313" key="4">
    <source>
        <dbReference type="Proteomes" id="UP000321764"/>
    </source>
</evidence>
<dbReference type="Pfam" id="PF20661">
    <property type="entry name" value="SutA-RBD"/>
    <property type="match status" value="1"/>
</dbReference>
<organism evidence="3 4">
    <name type="scientific">Reinekea thalattae</name>
    <dbReference type="NCBI Taxonomy" id="2593301"/>
    <lineage>
        <taxon>Bacteria</taxon>
        <taxon>Pseudomonadati</taxon>
        <taxon>Pseudomonadota</taxon>
        <taxon>Gammaproteobacteria</taxon>
        <taxon>Oceanospirillales</taxon>
        <taxon>Saccharospirillaceae</taxon>
        <taxon>Reinekea</taxon>
    </lineage>
</organism>
<protein>
    <recommendedName>
        <fullName evidence="2">Transcriptional regulator SutA RNAP-binding domain-containing protein</fullName>
    </recommendedName>
</protein>
<dbReference type="OrthoDB" id="5741083at2"/>
<name>A0A5C8Z1D7_9GAMM</name>
<sequence>MTAEKKLPEGPITTEELARTPKCNENVRSAMNSEVEKFLAQGGAVTQVESGYRADPPKKPESKYGSRPI</sequence>
<gene>
    <name evidence="3" type="ORF">FME95_10680</name>
</gene>
<evidence type="ECO:0000313" key="3">
    <source>
        <dbReference type="EMBL" id="TXR51885.1"/>
    </source>
</evidence>
<evidence type="ECO:0000256" key="1">
    <source>
        <dbReference type="SAM" id="MobiDB-lite"/>
    </source>
</evidence>
<dbReference type="EMBL" id="VKAD01000002">
    <property type="protein sequence ID" value="TXR51885.1"/>
    <property type="molecule type" value="Genomic_DNA"/>
</dbReference>
<dbReference type="RefSeq" id="WP_147714482.1">
    <property type="nucleotide sequence ID" value="NZ_VKAD01000002.1"/>
</dbReference>
<evidence type="ECO:0000259" key="2">
    <source>
        <dbReference type="Pfam" id="PF20661"/>
    </source>
</evidence>
<reference evidence="3 4" key="1">
    <citation type="submission" date="2019-07" db="EMBL/GenBank/DDBJ databases">
        <title>Reinekea sp. strain SSH23 genome sequencing and assembly.</title>
        <authorList>
            <person name="Kim I."/>
        </authorList>
    </citation>
    <scope>NUCLEOTIDE SEQUENCE [LARGE SCALE GENOMIC DNA]</scope>
    <source>
        <strain evidence="3 4">SSH23</strain>
    </source>
</reference>
<accession>A0A5C8Z1D7</accession>